<comment type="caution">
    <text evidence="1">The sequence shown here is derived from an EMBL/GenBank/DDBJ whole genome shotgun (WGS) entry which is preliminary data.</text>
</comment>
<dbReference type="AlphaFoldDB" id="A8SA86"/>
<evidence type="ECO:0000313" key="1">
    <source>
        <dbReference type="EMBL" id="EDP21962.1"/>
    </source>
</evidence>
<protein>
    <submittedName>
        <fullName evidence="1">Uncharacterized protein</fullName>
    </submittedName>
</protein>
<evidence type="ECO:0000313" key="2">
    <source>
        <dbReference type="Proteomes" id="UP000005945"/>
    </source>
</evidence>
<gene>
    <name evidence="1" type="ORF">FAEPRAM212_01283</name>
</gene>
<reference evidence="1 2" key="1">
    <citation type="submission" date="2007-09" db="EMBL/GenBank/DDBJ databases">
        <title>Draft genome sequence of Faecalibacterium prausnitzii M21/2.</title>
        <authorList>
            <person name="Sudarsanam P."/>
            <person name="Ley R."/>
            <person name="Guruge J."/>
            <person name="Turnbaugh P.J."/>
            <person name="Mahowald M."/>
            <person name="Liep D."/>
            <person name="Gordon J."/>
        </authorList>
    </citation>
    <scope>NUCLEOTIDE SEQUENCE [LARGE SCALE GENOMIC DNA]</scope>
    <source>
        <strain evidence="1 2">M21/2</strain>
    </source>
</reference>
<dbReference type="HOGENOM" id="CLU_2972759_0_0_9"/>
<accession>A8SA86</accession>
<reference evidence="1 2" key="2">
    <citation type="submission" date="2007-09" db="EMBL/GenBank/DDBJ databases">
        <authorList>
            <person name="Fulton L."/>
            <person name="Clifton S."/>
            <person name="Fulton B."/>
            <person name="Xu J."/>
            <person name="Minx P."/>
            <person name="Pepin K.H."/>
            <person name="Johnson M."/>
            <person name="Thiruvilangam P."/>
            <person name="Bhonagiri V."/>
            <person name="Nash W.E."/>
            <person name="Mardis E.R."/>
            <person name="Wilson R.K."/>
        </authorList>
    </citation>
    <scope>NUCLEOTIDE SEQUENCE [LARGE SCALE GENOMIC DNA]</scope>
    <source>
        <strain evidence="1 2">M21/2</strain>
    </source>
</reference>
<proteinExistence type="predicted"/>
<sequence length="58" mass="6465">MRILGYAPAKFYLSLQSAGFRATIFSAKYQFRYGADCKTKLTVSIKSIILAIYHGNAV</sequence>
<dbReference type="Proteomes" id="UP000005945">
    <property type="component" value="Unassembled WGS sequence"/>
</dbReference>
<organism evidence="1 2">
    <name type="scientific">Faecalibacterium prausnitzii M21/2</name>
    <dbReference type="NCBI Taxonomy" id="411485"/>
    <lineage>
        <taxon>Bacteria</taxon>
        <taxon>Bacillati</taxon>
        <taxon>Bacillota</taxon>
        <taxon>Clostridia</taxon>
        <taxon>Eubacteriales</taxon>
        <taxon>Oscillospiraceae</taxon>
        <taxon>Faecalibacterium</taxon>
    </lineage>
</organism>
<dbReference type="EMBL" id="ABED02000024">
    <property type="protein sequence ID" value="EDP21962.1"/>
    <property type="molecule type" value="Genomic_DNA"/>
</dbReference>
<name>A8SA86_9FIRM</name>